<dbReference type="Gene3D" id="1.20.1280.50">
    <property type="match status" value="1"/>
</dbReference>
<dbReference type="InterPro" id="IPR032675">
    <property type="entry name" value="LRR_dom_sf"/>
</dbReference>
<dbReference type="SUPFAM" id="SSF52047">
    <property type="entry name" value="RNI-like"/>
    <property type="match status" value="1"/>
</dbReference>
<name>A0AAD4GCS2_BOLED</name>
<sequence length="564" mass="63494">MPIPDIAVAAQACRVDEEIAKQIGSLTLCDLQTQRNSFLPISRLPTETLAAIFIISARDYHNTRNGYPTRTVPDWVNVSYVCRHWRDVALNCATLWSYLFITSPRWTEELLARSKQAGLKLHAEGRGAGLFFVRRVMNHMERIQELHLNLPHMFKDNFLSSPAPRLQNLKITVGFQNEPPQQFSTLFDGDTPALRTLELSYCPVTWNSFTLNGLTTLDLRSVPSQFQQNMVEFLATLSCMQDLRHLYLNNALASTAGFLSSPEFHSFQKIDLPRLSRLLIIAPLSTVIAFLACINVPTKTEVRLDCGFEDGVSLDDYAPLFSVLTQRFSTSTSQALSSPTCRSLVIDLIGYREILTFSSLERDCDSFDLMLPQDWGCNTPLKIRARLFVSDTRSDLDCILGKISSFVPLMDVQSLHVINPPVLPAIWRRALGHLPDLRYLKLSSGDLPDLASVLSLTDITTSEGVEDQGGHTNRSPDRMLAPALEELELDDIFFWKRTKKDKCPVDVQALCDALATRKGSSGQLTITQCIERIRRGRSVQEKRFNTVGSWTNGRYCVVEKDKVT</sequence>
<dbReference type="Pfam" id="PF12937">
    <property type="entry name" value="F-box-like"/>
    <property type="match status" value="1"/>
</dbReference>
<reference evidence="2" key="2">
    <citation type="journal article" date="2020" name="Nat. Commun.">
        <title>Large-scale genome sequencing of mycorrhizal fungi provides insights into the early evolution of symbiotic traits.</title>
        <authorList>
            <person name="Miyauchi S."/>
            <person name="Kiss E."/>
            <person name="Kuo A."/>
            <person name="Drula E."/>
            <person name="Kohler A."/>
            <person name="Sanchez-Garcia M."/>
            <person name="Morin E."/>
            <person name="Andreopoulos B."/>
            <person name="Barry K.W."/>
            <person name="Bonito G."/>
            <person name="Buee M."/>
            <person name="Carver A."/>
            <person name="Chen C."/>
            <person name="Cichocki N."/>
            <person name="Clum A."/>
            <person name="Culley D."/>
            <person name="Crous P.W."/>
            <person name="Fauchery L."/>
            <person name="Girlanda M."/>
            <person name="Hayes R.D."/>
            <person name="Keri Z."/>
            <person name="LaButti K."/>
            <person name="Lipzen A."/>
            <person name="Lombard V."/>
            <person name="Magnuson J."/>
            <person name="Maillard F."/>
            <person name="Murat C."/>
            <person name="Nolan M."/>
            <person name="Ohm R.A."/>
            <person name="Pangilinan J."/>
            <person name="Pereira M.F."/>
            <person name="Perotto S."/>
            <person name="Peter M."/>
            <person name="Pfister S."/>
            <person name="Riley R."/>
            <person name="Sitrit Y."/>
            <person name="Stielow J.B."/>
            <person name="Szollosi G."/>
            <person name="Zifcakova L."/>
            <person name="Stursova M."/>
            <person name="Spatafora J.W."/>
            <person name="Tedersoo L."/>
            <person name="Vaario L.M."/>
            <person name="Yamada A."/>
            <person name="Yan M."/>
            <person name="Wang P."/>
            <person name="Xu J."/>
            <person name="Bruns T."/>
            <person name="Baldrian P."/>
            <person name="Vilgalys R."/>
            <person name="Dunand C."/>
            <person name="Henrissat B."/>
            <person name="Grigoriev I.V."/>
            <person name="Hibbett D."/>
            <person name="Nagy L.G."/>
            <person name="Martin F.M."/>
        </authorList>
    </citation>
    <scope>NUCLEOTIDE SEQUENCE</scope>
    <source>
        <strain evidence="2">BED1</strain>
    </source>
</reference>
<protein>
    <recommendedName>
        <fullName evidence="1">F-box domain-containing protein</fullName>
    </recommendedName>
</protein>
<accession>A0AAD4GCS2</accession>
<comment type="caution">
    <text evidence="2">The sequence shown here is derived from an EMBL/GenBank/DDBJ whole genome shotgun (WGS) entry which is preliminary data.</text>
</comment>
<dbReference type="AlphaFoldDB" id="A0AAD4GCS2"/>
<evidence type="ECO:0000259" key="1">
    <source>
        <dbReference type="Pfam" id="PF12937"/>
    </source>
</evidence>
<dbReference type="Proteomes" id="UP001194468">
    <property type="component" value="Unassembled WGS sequence"/>
</dbReference>
<dbReference type="InterPro" id="IPR001810">
    <property type="entry name" value="F-box_dom"/>
</dbReference>
<organism evidence="2 3">
    <name type="scientific">Boletus edulis BED1</name>
    <dbReference type="NCBI Taxonomy" id="1328754"/>
    <lineage>
        <taxon>Eukaryota</taxon>
        <taxon>Fungi</taxon>
        <taxon>Dikarya</taxon>
        <taxon>Basidiomycota</taxon>
        <taxon>Agaricomycotina</taxon>
        <taxon>Agaricomycetes</taxon>
        <taxon>Agaricomycetidae</taxon>
        <taxon>Boletales</taxon>
        <taxon>Boletineae</taxon>
        <taxon>Boletaceae</taxon>
        <taxon>Boletoideae</taxon>
        <taxon>Boletus</taxon>
    </lineage>
</organism>
<reference evidence="2" key="1">
    <citation type="submission" date="2019-10" db="EMBL/GenBank/DDBJ databases">
        <authorList>
            <consortium name="DOE Joint Genome Institute"/>
            <person name="Kuo A."/>
            <person name="Miyauchi S."/>
            <person name="Kiss E."/>
            <person name="Drula E."/>
            <person name="Kohler A."/>
            <person name="Sanchez-Garcia M."/>
            <person name="Andreopoulos B."/>
            <person name="Barry K.W."/>
            <person name="Bonito G."/>
            <person name="Buee M."/>
            <person name="Carver A."/>
            <person name="Chen C."/>
            <person name="Cichocki N."/>
            <person name="Clum A."/>
            <person name="Culley D."/>
            <person name="Crous P.W."/>
            <person name="Fauchery L."/>
            <person name="Girlanda M."/>
            <person name="Hayes R."/>
            <person name="Keri Z."/>
            <person name="LaButti K."/>
            <person name="Lipzen A."/>
            <person name="Lombard V."/>
            <person name="Magnuson J."/>
            <person name="Maillard F."/>
            <person name="Morin E."/>
            <person name="Murat C."/>
            <person name="Nolan M."/>
            <person name="Ohm R."/>
            <person name="Pangilinan J."/>
            <person name="Pereira M."/>
            <person name="Perotto S."/>
            <person name="Peter M."/>
            <person name="Riley R."/>
            <person name="Sitrit Y."/>
            <person name="Stielow B."/>
            <person name="Szollosi G."/>
            <person name="Zifcakova L."/>
            <person name="Stursova M."/>
            <person name="Spatafora J.W."/>
            <person name="Tedersoo L."/>
            <person name="Vaario L.-M."/>
            <person name="Yamada A."/>
            <person name="Yan M."/>
            <person name="Wang P."/>
            <person name="Xu J."/>
            <person name="Bruns T."/>
            <person name="Baldrian P."/>
            <person name="Vilgalys R."/>
            <person name="Henrissat B."/>
            <person name="Grigoriev I.V."/>
            <person name="Hibbett D."/>
            <person name="Nagy L.G."/>
            <person name="Martin F.M."/>
        </authorList>
    </citation>
    <scope>NUCLEOTIDE SEQUENCE</scope>
    <source>
        <strain evidence="2">BED1</strain>
    </source>
</reference>
<gene>
    <name evidence="2" type="ORF">L210DRAFT_3547373</name>
</gene>
<dbReference type="EMBL" id="WHUW01000019">
    <property type="protein sequence ID" value="KAF8437278.1"/>
    <property type="molecule type" value="Genomic_DNA"/>
</dbReference>
<dbReference type="Gene3D" id="3.80.10.10">
    <property type="entry name" value="Ribonuclease Inhibitor"/>
    <property type="match status" value="1"/>
</dbReference>
<keyword evidence="3" id="KW-1185">Reference proteome</keyword>
<proteinExistence type="predicted"/>
<feature type="domain" description="F-box" evidence="1">
    <location>
        <begin position="41"/>
        <end position="101"/>
    </location>
</feature>
<evidence type="ECO:0000313" key="3">
    <source>
        <dbReference type="Proteomes" id="UP001194468"/>
    </source>
</evidence>
<evidence type="ECO:0000313" key="2">
    <source>
        <dbReference type="EMBL" id="KAF8437278.1"/>
    </source>
</evidence>